<dbReference type="OrthoDB" id="103574at2157"/>
<dbReference type="PIR" id="F71060">
    <property type="entry name" value="F71060"/>
</dbReference>
<gene>
    <name evidence="1" type="ordered locus">PH1180</name>
</gene>
<dbReference type="EMBL" id="BA000001">
    <property type="protein sequence ID" value="BAA30280.1"/>
    <property type="molecule type" value="Genomic_DNA"/>
</dbReference>
<dbReference type="STRING" id="70601.gene:9378142"/>
<dbReference type="EnsemblBacteria" id="BAA30280">
    <property type="protein sequence ID" value="BAA30280"/>
    <property type="gene ID" value="BAA30280"/>
</dbReference>
<keyword evidence="2" id="KW-1185">Reference proteome</keyword>
<dbReference type="Proteomes" id="UP000000752">
    <property type="component" value="Chromosome"/>
</dbReference>
<protein>
    <submittedName>
        <fullName evidence="1">Uncharacterized protein</fullName>
    </submittedName>
</protein>
<dbReference type="GeneID" id="1443500"/>
<accession>O58916</accession>
<proteinExistence type="predicted"/>
<organism evidence="1 2">
    <name type="scientific">Pyrococcus horikoshii (strain ATCC 700860 / DSM 12428 / JCM 9974 / NBRC 100139 / OT-3)</name>
    <dbReference type="NCBI Taxonomy" id="70601"/>
    <lineage>
        <taxon>Archaea</taxon>
        <taxon>Methanobacteriati</taxon>
        <taxon>Methanobacteriota</taxon>
        <taxon>Thermococci</taxon>
        <taxon>Thermococcales</taxon>
        <taxon>Thermococcaceae</taxon>
        <taxon>Pyrococcus</taxon>
    </lineage>
</organism>
<dbReference type="AlphaFoldDB" id="O58916"/>
<evidence type="ECO:0000313" key="1">
    <source>
        <dbReference type="EMBL" id="BAA30280.1"/>
    </source>
</evidence>
<dbReference type="KEGG" id="pho:PH1180"/>
<dbReference type="RefSeq" id="WP_010885265.1">
    <property type="nucleotide sequence ID" value="NC_000961.1"/>
</dbReference>
<reference evidence="1 2" key="1">
    <citation type="journal article" date="1998" name="DNA Res.">
        <title>Complete sequence and gene organization of the genome of a hyper-thermophilic archaebacterium, Pyrococcus horikoshii OT3.</title>
        <authorList>
            <person name="Kawarabayasi Y."/>
            <person name="Sawada M."/>
            <person name="Horikawa H."/>
            <person name="Haikawa Y."/>
            <person name="Hino Y."/>
            <person name="Yamamoto S."/>
            <person name="Sekine M."/>
            <person name="Baba S."/>
            <person name="Kosugi H."/>
            <person name="Hosoyama A."/>
            <person name="Nagai Y."/>
            <person name="Sakai M."/>
            <person name="Ogura K."/>
            <person name="Otuka R."/>
            <person name="Nakazawa H."/>
            <person name="Takamiya M."/>
            <person name="Ohfuku Y."/>
            <person name="Funahashi T."/>
            <person name="Tanaka T."/>
            <person name="Kudoh Y."/>
            <person name="Yamazaki J."/>
            <person name="Kushida N."/>
            <person name="Oguchi A."/>
            <person name="Aoki K."/>
            <person name="Nakamura Y."/>
            <person name="Robb T.F."/>
            <person name="Horikoshi K."/>
            <person name="Masuchi Y."/>
            <person name="Shizuya H."/>
            <person name="Kikuchi H."/>
        </authorList>
    </citation>
    <scope>NUCLEOTIDE SEQUENCE [LARGE SCALE GENOMIC DNA]</scope>
    <source>
        <strain evidence="2">ATCC 700860 / DSM 12428 / JCM 9974 / NBRC 100139 / OT-3</strain>
    </source>
</reference>
<sequence length="339" mass="39994">MPDQLDRKIYFYKIIPSAEIQRKYMKNEIMDGNFRGMFEEFRRDPYSFLDANIPLKQVIEIGYSSERSLIMIRDDPKEFNLIPWVGGSERGIITARLGYGKEKDLPTKIDAEGHENGIALDKSRKEKLYFPTHFVVFPNGIIGMERYRDGPKSYQLKYFLSKYLFGDLGIVELMEVYDKEFIKELLKSPRIVSLYLKMAAAKYIYYMEHKRNMGRDSEDLLANFPYLLKPDVIEIRALVDGRIKKKRLSKDVVISIIGRIKEIDEELGIVEDLVVKYEDPKTHELKERHIFENKLISVKKVVRAREELSRVDSEDMYNKIIEAYNELKDEIEKFLKENE</sequence>
<dbReference type="eggNOG" id="arCOG05286">
    <property type="taxonomic scope" value="Archaea"/>
</dbReference>
<evidence type="ECO:0000313" key="2">
    <source>
        <dbReference type="Proteomes" id="UP000000752"/>
    </source>
</evidence>
<name>O58916_PYRHO</name>